<feature type="transmembrane region" description="Helical" evidence="1">
    <location>
        <begin position="19"/>
        <end position="39"/>
    </location>
</feature>
<keyword evidence="1" id="KW-0472">Membrane</keyword>
<feature type="transmembrane region" description="Helical" evidence="1">
    <location>
        <begin position="59"/>
        <end position="80"/>
    </location>
</feature>
<comment type="caution">
    <text evidence="2">The sequence shown here is derived from an EMBL/GenBank/DDBJ whole genome shotgun (WGS) entry which is preliminary data.</text>
</comment>
<gene>
    <name evidence="2" type="ORF">GCM10025883_37870</name>
</gene>
<accession>A0ABQ6IV20</accession>
<dbReference type="EMBL" id="BSUO01000001">
    <property type="protein sequence ID" value="GMA41742.1"/>
    <property type="molecule type" value="Genomic_DNA"/>
</dbReference>
<sequence>MATAPVTVRADDSPFTLSLVLAHLATGSMVVAIGVGVLYDIVEKAERYTAMEGSTIFWLLSWLIASWAAVFWVWAVCALVPRLTNAPVLRRVIPALLPAPPLFALQLFWWPMFSTMTVSG</sequence>
<keyword evidence="3" id="KW-1185">Reference proteome</keyword>
<proteinExistence type="predicted"/>
<dbReference type="RefSeq" id="WP_284305264.1">
    <property type="nucleotide sequence ID" value="NZ_BSUO01000001.1"/>
</dbReference>
<organism evidence="2 3">
    <name type="scientific">Mobilicoccus caccae</name>
    <dbReference type="NCBI Taxonomy" id="1859295"/>
    <lineage>
        <taxon>Bacteria</taxon>
        <taxon>Bacillati</taxon>
        <taxon>Actinomycetota</taxon>
        <taxon>Actinomycetes</taxon>
        <taxon>Micrococcales</taxon>
        <taxon>Dermatophilaceae</taxon>
        <taxon>Mobilicoccus</taxon>
    </lineage>
</organism>
<evidence type="ECO:0000313" key="3">
    <source>
        <dbReference type="Proteomes" id="UP001157126"/>
    </source>
</evidence>
<evidence type="ECO:0000313" key="2">
    <source>
        <dbReference type="EMBL" id="GMA41742.1"/>
    </source>
</evidence>
<name>A0ABQ6IV20_9MICO</name>
<evidence type="ECO:0000256" key="1">
    <source>
        <dbReference type="SAM" id="Phobius"/>
    </source>
</evidence>
<protein>
    <submittedName>
        <fullName evidence="2">Uncharacterized protein</fullName>
    </submittedName>
</protein>
<feature type="transmembrane region" description="Helical" evidence="1">
    <location>
        <begin position="92"/>
        <end position="110"/>
    </location>
</feature>
<keyword evidence="1" id="KW-0812">Transmembrane</keyword>
<keyword evidence="1" id="KW-1133">Transmembrane helix</keyword>
<reference evidence="3" key="1">
    <citation type="journal article" date="2019" name="Int. J. Syst. Evol. Microbiol.">
        <title>The Global Catalogue of Microorganisms (GCM) 10K type strain sequencing project: providing services to taxonomists for standard genome sequencing and annotation.</title>
        <authorList>
            <consortium name="The Broad Institute Genomics Platform"/>
            <consortium name="The Broad Institute Genome Sequencing Center for Infectious Disease"/>
            <person name="Wu L."/>
            <person name="Ma J."/>
        </authorList>
    </citation>
    <scope>NUCLEOTIDE SEQUENCE [LARGE SCALE GENOMIC DNA]</scope>
    <source>
        <strain evidence="3">NBRC 113072</strain>
    </source>
</reference>
<dbReference type="Proteomes" id="UP001157126">
    <property type="component" value="Unassembled WGS sequence"/>
</dbReference>